<gene>
    <name evidence="2" type="ORF">U9M48_016235</name>
</gene>
<protein>
    <submittedName>
        <fullName evidence="2">Uncharacterized protein</fullName>
    </submittedName>
</protein>
<dbReference type="Proteomes" id="UP001341281">
    <property type="component" value="Chromosome 03"/>
</dbReference>
<feature type="compositionally biased region" description="Basic and acidic residues" evidence="1">
    <location>
        <begin position="177"/>
        <end position="187"/>
    </location>
</feature>
<evidence type="ECO:0000313" key="3">
    <source>
        <dbReference type="Proteomes" id="UP001341281"/>
    </source>
</evidence>
<evidence type="ECO:0000256" key="1">
    <source>
        <dbReference type="SAM" id="MobiDB-lite"/>
    </source>
</evidence>
<name>A0AAQ3WMM5_PASNO</name>
<accession>A0AAQ3WMM5</accession>
<sequence>SSVTDWWDPPVSASVALRTRPPRGRRRAGSTPRPRIEPRPTTPALLFTLTRTRSRAPPPLQSIPTPPPPHLARAPALPLRPLRFPQGLEAHCCLYHLPHRRLLEAHRRVRPRATEDPHRRRLTLPQPHHSVRRLTAQPEGPTAPLSRLASTRSSRGRRAPCAVVAPVHRRCPASTDRPARRRQEDPVARPAPVGLKSGTHAAGATPPSLPCAPANPPDQRKEKGYVLKKQVHRSTPSNGGLKDQLSPKHDWRAHQSCLEGGAVQVLAAFG</sequence>
<proteinExistence type="predicted"/>
<feature type="region of interest" description="Disordered" evidence="1">
    <location>
        <begin position="1"/>
        <end position="73"/>
    </location>
</feature>
<feature type="compositionally biased region" description="Pro residues" evidence="1">
    <location>
        <begin position="207"/>
        <end position="216"/>
    </location>
</feature>
<feature type="compositionally biased region" description="Pro residues" evidence="1">
    <location>
        <begin position="56"/>
        <end position="70"/>
    </location>
</feature>
<organism evidence="2 3">
    <name type="scientific">Paspalum notatum var. saurae</name>
    <dbReference type="NCBI Taxonomy" id="547442"/>
    <lineage>
        <taxon>Eukaryota</taxon>
        <taxon>Viridiplantae</taxon>
        <taxon>Streptophyta</taxon>
        <taxon>Embryophyta</taxon>
        <taxon>Tracheophyta</taxon>
        <taxon>Spermatophyta</taxon>
        <taxon>Magnoliopsida</taxon>
        <taxon>Liliopsida</taxon>
        <taxon>Poales</taxon>
        <taxon>Poaceae</taxon>
        <taxon>PACMAD clade</taxon>
        <taxon>Panicoideae</taxon>
        <taxon>Andropogonodae</taxon>
        <taxon>Paspaleae</taxon>
        <taxon>Paspalinae</taxon>
        <taxon>Paspalum</taxon>
    </lineage>
</organism>
<dbReference type="EMBL" id="CP144747">
    <property type="protein sequence ID" value="WVZ67108.1"/>
    <property type="molecule type" value="Genomic_DNA"/>
</dbReference>
<feature type="region of interest" description="Disordered" evidence="1">
    <location>
        <begin position="110"/>
        <end position="249"/>
    </location>
</feature>
<feature type="non-terminal residue" evidence="2">
    <location>
        <position position="270"/>
    </location>
</feature>
<reference evidence="2 3" key="1">
    <citation type="submission" date="2024-02" db="EMBL/GenBank/DDBJ databases">
        <title>High-quality chromosome-scale genome assembly of Pensacola bahiagrass (Paspalum notatum Flugge var. saurae).</title>
        <authorList>
            <person name="Vega J.M."/>
            <person name="Podio M."/>
            <person name="Orjuela J."/>
            <person name="Siena L.A."/>
            <person name="Pessino S.C."/>
            <person name="Combes M.C."/>
            <person name="Mariac C."/>
            <person name="Albertini E."/>
            <person name="Pupilli F."/>
            <person name="Ortiz J.P.A."/>
            <person name="Leblanc O."/>
        </authorList>
    </citation>
    <scope>NUCLEOTIDE SEQUENCE [LARGE SCALE GENOMIC DNA]</scope>
    <source>
        <strain evidence="2">R1</strain>
        <tissue evidence="2">Leaf</tissue>
    </source>
</reference>
<dbReference type="AlphaFoldDB" id="A0AAQ3WMM5"/>
<keyword evidence="3" id="KW-1185">Reference proteome</keyword>
<evidence type="ECO:0000313" key="2">
    <source>
        <dbReference type="EMBL" id="WVZ67108.1"/>
    </source>
</evidence>